<dbReference type="PANTHER" id="PTHR39434:SF1">
    <property type="entry name" value="VOC DOMAIN-CONTAINING PROTEIN"/>
    <property type="match status" value="1"/>
</dbReference>
<evidence type="ECO:0000313" key="3">
    <source>
        <dbReference type="Proteomes" id="UP001596013"/>
    </source>
</evidence>
<organism evidence="2 3">
    <name type="scientific">Rhodanobacter umsongensis</name>
    <dbReference type="NCBI Taxonomy" id="633153"/>
    <lineage>
        <taxon>Bacteria</taxon>
        <taxon>Pseudomonadati</taxon>
        <taxon>Pseudomonadota</taxon>
        <taxon>Gammaproteobacteria</taxon>
        <taxon>Lysobacterales</taxon>
        <taxon>Rhodanobacteraceae</taxon>
        <taxon>Rhodanobacter</taxon>
    </lineage>
</organism>
<dbReference type="SUPFAM" id="SSF54593">
    <property type="entry name" value="Glyoxalase/Bleomycin resistance protein/Dihydroxybiphenyl dioxygenase"/>
    <property type="match status" value="1"/>
</dbReference>
<evidence type="ECO:0000313" key="2">
    <source>
        <dbReference type="EMBL" id="MFC5438345.1"/>
    </source>
</evidence>
<proteinExistence type="predicted"/>
<dbReference type="InterPro" id="IPR004360">
    <property type="entry name" value="Glyas_Fos-R_dOase_dom"/>
</dbReference>
<gene>
    <name evidence="2" type="ORF">ACFPME_17425</name>
</gene>
<dbReference type="CDD" id="cd08357">
    <property type="entry name" value="VOC_like"/>
    <property type="match status" value="1"/>
</dbReference>
<accession>A0ABW0JRG3</accession>
<evidence type="ECO:0000259" key="1">
    <source>
        <dbReference type="PROSITE" id="PS51819"/>
    </source>
</evidence>
<reference evidence="3" key="1">
    <citation type="journal article" date="2019" name="Int. J. Syst. Evol. Microbiol.">
        <title>The Global Catalogue of Microorganisms (GCM) 10K type strain sequencing project: providing services to taxonomists for standard genome sequencing and annotation.</title>
        <authorList>
            <consortium name="The Broad Institute Genomics Platform"/>
            <consortium name="The Broad Institute Genome Sequencing Center for Infectious Disease"/>
            <person name="Wu L."/>
            <person name="Ma J."/>
        </authorList>
    </citation>
    <scope>NUCLEOTIDE SEQUENCE [LARGE SCALE GENOMIC DNA]</scope>
    <source>
        <strain evidence="3">JCM 17130</strain>
    </source>
</reference>
<dbReference type="PROSITE" id="PS51819">
    <property type="entry name" value="VOC"/>
    <property type="match status" value="1"/>
</dbReference>
<dbReference type="Proteomes" id="UP001596013">
    <property type="component" value="Unassembled WGS sequence"/>
</dbReference>
<dbReference type="EMBL" id="JBHSMK010000011">
    <property type="protein sequence ID" value="MFC5438345.1"/>
    <property type="molecule type" value="Genomic_DNA"/>
</dbReference>
<dbReference type="RefSeq" id="WP_377306960.1">
    <property type="nucleotide sequence ID" value="NZ_JBHSMK010000011.1"/>
</dbReference>
<dbReference type="Pfam" id="PF00903">
    <property type="entry name" value="Glyoxalase"/>
    <property type="match status" value="1"/>
</dbReference>
<dbReference type="Gene3D" id="3.10.180.10">
    <property type="entry name" value="2,3-Dihydroxybiphenyl 1,2-Dioxygenase, domain 1"/>
    <property type="match status" value="1"/>
</dbReference>
<feature type="domain" description="VOC" evidence="1">
    <location>
        <begin position="5"/>
        <end position="131"/>
    </location>
</feature>
<keyword evidence="3" id="KW-1185">Reference proteome</keyword>
<dbReference type="InterPro" id="IPR029068">
    <property type="entry name" value="Glyas_Bleomycin-R_OHBP_Dase"/>
</dbReference>
<name>A0ABW0JRG3_9GAMM</name>
<dbReference type="PANTHER" id="PTHR39434">
    <property type="match status" value="1"/>
</dbReference>
<protein>
    <submittedName>
        <fullName evidence="2">VOC family protein</fullName>
    </submittedName>
</protein>
<dbReference type="InterPro" id="IPR037523">
    <property type="entry name" value="VOC_core"/>
</dbReference>
<comment type="caution">
    <text evidence="2">The sequence shown here is derived from an EMBL/GenBank/DDBJ whole genome shotgun (WGS) entry which is preliminary data.</text>
</comment>
<sequence>MHELPPFHLAFPVTSLANARAFYGDLLGCPEGRSSGSWVDFDFHGHQIVAHLAPEEARAVTAHDVDGDQVPVRHFGVVLSMDAWKALAERLQAAGVRFVVEPHIRFQGQRGEQATMFLLDPCGNALEFKAFADRAQLFAK</sequence>